<protein>
    <submittedName>
        <fullName evidence="1">Uncharacterized protein</fullName>
    </submittedName>
</protein>
<comment type="caution">
    <text evidence="1">The sequence shown here is derived from an EMBL/GenBank/DDBJ whole genome shotgun (WGS) entry which is preliminary data.</text>
</comment>
<organism evidence="1 2">
    <name type="scientific">Fusarium decemcellulare</name>
    <dbReference type="NCBI Taxonomy" id="57161"/>
    <lineage>
        <taxon>Eukaryota</taxon>
        <taxon>Fungi</taxon>
        <taxon>Dikarya</taxon>
        <taxon>Ascomycota</taxon>
        <taxon>Pezizomycotina</taxon>
        <taxon>Sordariomycetes</taxon>
        <taxon>Hypocreomycetidae</taxon>
        <taxon>Hypocreales</taxon>
        <taxon>Nectriaceae</taxon>
        <taxon>Fusarium</taxon>
        <taxon>Fusarium decemcellulare species complex</taxon>
    </lineage>
</organism>
<proteinExistence type="predicted"/>
<sequence length="135" mass="14560">MWVEIRAGSWRHGSDVPKDRENIVPPQIFAVNFNLATTLPSISTPSSTTMLAFIIRSADNDVPSDQNNDNHKAAGRDQRHKPPMARGSIWYHVASSQLVVFIATGSLVAGVILIVGEGVGNEGSAVARLKLMAKI</sequence>
<keyword evidence="2" id="KW-1185">Reference proteome</keyword>
<evidence type="ECO:0000313" key="1">
    <source>
        <dbReference type="EMBL" id="KAJ3522659.1"/>
    </source>
</evidence>
<evidence type="ECO:0000313" key="2">
    <source>
        <dbReference type="Proteomes" id="UP001148629"/>
    </source>
</evidence>
<reference evidence="1" key="1">
    <citation type="submission" date="2022-08" db="EMBL/GenBank/DDBJ databases">
        <title>Genome Sequence of Fusarium decemcellulare.</title>
        <authorList>
            <person name="Buettner E."/>
        </authorList>
    </citation>
    <scope>NUCLEOTIDE SEQUENCE</scope>
    <source>
        <strain evidence="1">Babe19</strain>
    </source>
</reference>
<dbReference type="Proteomes" id="UP001148629">
    <property type="component" value="Unassembled WGS sequence"/>
</dbReference>
<name>A0ACC1RN01_9HYPO</name>
<dbReference type="EMBL" id="JANRMS010002402">
    <property type="protein sequence ID" value="KAJ3522659.1"/>
    <property type="molecule type" value="Genomic_DNA"/>
</dbReference>
<accession>A0ACC1RN01</accession>
<gene>
    <name evidence="1" type="ORF">NM208_g12766</name>
</gene>